<gene>
    <name evidence="1" type="ORF">FPS98_16315</name>
</gene>
<accession>A0A517I977</accession>
<name>A0A517I977_BREBE</name>
<evidence type="ECO:0000313" key="2">
    <source>
        <dbReference type="Proteomes" id="UP000317713"/>
    </source>
</evidence>
<dbReference type="RefSeq" id="WP_144617081.1">
    <property type="nucleotide sequence ID" value="NZ_CP042161.1"/>
</dbReference>
<dbReference type="Proteomes" id="UP000317713">
    <property type="component" value="Chromosome"/>
</dbReference>
<reference evidence="1 2" key="1">
    <citation type="submission" date="2019-07" db="EMBL/GenBank/DDBJ databases">
        <title>Characterization of Brevibacillus brevis HK544, as a potential biocontrol agent.</title>
        <authorList>
            <person name="Kim H."/>
        </authorList>
    </citation>
    <scope>NUCLEOTIDE SEQUENCE [LARGE SCALE GENOMIC DNA]</scope>
    <source>
        <strain evidence="1 2">HK544</strain>
    </source>
</reference>
<organism evidence="1 2">
    <name type="scientific">Brevibacillus brevis</name>
    <name type="common">Bacillus brevis</name>
    <dbReference type="NCBI Taxonomy" id="1393"/>
    <lineage>
        <taxon>Bacteria</taxon>
        <taxon>Bacillati</taxon>
        <taxon>Bacillota</taxon>
        <taxon>Bacilli</taxon>
        <taxon>Bacillales</taxon>
        <taxon>Paenibacillaceae</taxon>
        <taxon>Brevibacillus</taxon>
    </lineage>
</organism>
<dbReference type="AlphaFoldDB" id="A0A517I977"/>
<dbReference type="EMBL" id="CP042161">
    <property type="protein sequence ID" value="QDS35449.1"/>
    <property type="molecule type" value="Genomic_DNA"/>
</dbReference>
<proteinExistence type="predicted"/>
<sequence>MKKLIAIESVIAVIAGVGSALMYKEFSHSNSHSVALSRTFSSTEEIVKKANVIIKGKVPSEFRQEKVGTVVYNVYEVQVDKLYSNLSDAKITEGERIELYRLIGIDLGDNKELANVVDADYHELEKGEYLLFLSGEYDDELKKYTYIPNTPNQLFKMTSSKGLRSNQSDTEFENITKVDELPSINEADLLEVIESMK</sequence>
<protein>
    <submittedName>
        <fullName evidence="1">Uncharacterized protein</fullName>
    </submittedName>
</protein>
<evidence type="ECO:0000313" key="1">
    <source>
        <dbReference type="EMBL" id="QDS35449.1"/>
    </source>
</evidence>